<dbReference type="CDD" id="cd19607">
    <property type="entry name" value="GTA_TIM-barrel-like"/>
    <property type="match status" value="1"/>
</dbReference>
<organism evidence="5 6">
    <name type="scientific">Paenirhodobacter enshiensis</name>
    <dbReference type="NCBI Taxonomy" id="1105367"/>
    <lineage>
        <taxon>Bacteria</taxon>
        <taxon>Pseudomonadati</taxon>
        <taxon>Pseudomonadota</taxon>
        <taxon>Alphaproteobacteria</taxon>
        <taxon>Rhodobacterales</taxon>
        <taxon>Rhodobacter group</taxon>
        <taxon>Paenirhodobacter</taxon>
    </lineage>
</organism>
<evidence type="ECO:0000259" key="3">
    <source>
        <dbReference type="Pfam" id="PF13550"/>
    </source>
</evidence>
<evidence type="ECO:0000259" key="4">
    <source>
        <dbReference type="Pfam" id="PF23666"/>
    </source>
</evidence>
<dbReference type="Gene3D" id="3.20.20.80">
    <property type="entry name" value="Glycosidases"/>
    <property type="match status" value="1"/>
</dbReference>
<keyword evidence="6" id="KW-1185">Reference proteome</keyword>
<name>A0A086XQT1_9RHOB</name>
<feature type="domain" description="GTA TIM-barrel-like" evidence="2">
    <location>
        <begin position="456"/>
        <end position="753"/>
    </location>
</feature>
<dbReference type="EMBL" id="JFZB01000050">
    <property type="protein sequence ID" value="KFI24381.1"/>
    <property type="molecule type" value="Genomic_DNA"/>
</dbReference>
<dbReference type="InterPro" id="IPR025195">
    <property type="entry name" value="GTA_TIM_dom"/>
</dbReference>
<feature type="domain" description="Tip attachment protein J" evidence="3">
    <location>
        <begin position="816"/>
        <end position="970"/>
    </location>
</feature>
<reference evidence="5 6" key="1">
    <citation type="submission" date="2014-03" db="EMBL/GenBank/DDBJ databases">
        <title>Genome of Paenirhodobacter enshiensis DW2-9.</title>
        <authorList>
            <person name="Wang D."/>
            <person name="Wang G."/>
        </authorList>
    </citation>
    <scope>NUCLEOTIDE SEQUENCE [LARGE SCALE GENOMIC DNA]</scope>
    <source>
        <strain evidence="5 6">DW2-9</strain>
    </source>
</reference>
<accession>A0A086XQT1</accession>
<sequence length="1323" mass="140483">MATMLLAAAGSAIGSAFGGALLGFSAATIGGAIGSFAGSVIDSLIIGSLAPDQRIEGAKLDDLRLTSATEGAVIPRLYGTMRLGGNIIWATDFREEQFRQTQGGGKGGGPKVLTEGYRYYSSFAVALCEGPIGGVCRIWADGKPFDVPGAVIRVHLGSEAQMPDPFIEAKEGAGQAPAYRGVAYVVFEDLALESFGNRLPQLSFEVIRPSPDPGAMERLVKAVNLIPSAGEFVYATETVTRTTAAPGLWGSSGGNGTSTPENENSVEGLPDLIASLNRLDAALPECEAVSLVVSWFGTDLRAGSCQIKPGVESTTKTTTPMIWRVNGVTRTGAHVVSTVDGGPAYGGTPTDAAVVQAIQDLKARGKRVTFYPFILMDISAANTLPNPYSPNGIAPGQPVYPWRGRITCAPAAGFAGTVDKTAAAGAQVAAFFGTAAPGQFAVSGTTVSFTGSVSDWGLRRMILHYAHLCAAAGGVDAFLIGTEMRGLTQIRSGASTYPAVTAFVQLAADVSAILGPVTKVSYAADWSEYFGHQPADGSGDVFFHLDPLWASPHVDFVAIDNYLPLSDWRDGDDHLDALAGWQGPQQSAYLQANIEGGEGYDWFYASSADRISQTRTAITDGAGKPWVFRPKDLRNWWSQPHINRPGGVESGGPTAWVPGSKPIRFTEAGAPCVDRGTNQPNVFVDPKSSESLLPHFSRGWPDEFIQRRYAEALIGYWANPANNPAASLYSGRMIETAEIALWTWDARPFPAFPARSDVWSDAENWRLGHWLTGRAGATGLAELVAELCARAGLAASDLDVSDLAGSVPGFAVNAIESPRASIETLARLFGFDAFEAEGKIRFRMRGQLPVATITLDTLVAASREAEDLELTRAQETELPLALKWRLMARDEEFAGITVEARRITVDTARISAEQLPIASTSGAAERGVRRALFEAWVGREKASFTLPPSRLALDPADVILLDHDNRLIEFALTSITDGAGRRVEARRSDRALYDLAPGSDRGATSGAKAVYGPPLVALMNLPQLSEDFPDWQPYAAAHAAPWYGTAAVWRSATTDGFAVLTTIARPGWFGTLAFPFYAGPTNRFDRGNELWVDMIAGQFASVSDAAVFSGTNWVAIETAPDLWEIVGFATASLQSPGRWRLTRLLRGLLGTEDAIANPAPAGARVVVLDGGVKPLPIGSADYGAAWNWRIGASSKPAGDPANLAVAFAPTARGLRPWRPCHARRLNLPGGDIALSWTRRTRAFAGDNWALTEVPLGEAAESYEIDILNGATVVRTATGLTTPAFIYTAAMQTFDFGAPVSGPLSVRVAQTGALGRGAILDITL</sequence>
<feature type="region of interest" description="Disordered" evidence="1">
    <location>
        <begin position="245"/>
        <end position="264"/>
    </location>
</feature>
<evidence type="ECO:0000259" key="2">
    <source>
        <dbReference type="Pfam" id="PF13547"/>
    </source>
</evidence>
<dbReference type="eggNOG" id="COG3391">
    <property type="taxonomic scope" value="Bacteria"/>
</dbReference>
<dbReference type="Pfam" id="PF13550">
    <property type="entry name" value="Phage-tail_3"/>
    <property type="match status" value="1"/>
</dbReference>
<feature type="domain" description="Rcc01698-like C-terminal" evidence="4">
    <location>
        <begin position="1069"/>
        <end position="1166"/>
    </location>
</feature>
<dbReference type="RefSeq" id="WP_036640035.1">
    <property type="nucleotide sequence ID" value="NZ_JFZB01000050.1"/>
</dbReference>
<dbReference type="OrthoDB" id="8445115at2"/>
<comment type="caution">
    <text evidence="5">The sequence shown here is derived from an EMBL/GenBank/DDBJ whole genome shotgun (WGS) entry which is preliminary data.</text>
</comment>
<dbReference type="InterPro" id="IPR056490">
    <property type="entry name" value="Rcc01698_C"/>
</dbReference>
<evidence type="ECO:0000313" key="5">
    <source>
        <dbReference type="EMBL" id="KFI24381.1"/>
    </source>
</evidence>
<dbReference type="Pfam" id="PF23666">
    <property type="entry name" value="Rcc01698_C"/>
    <property type="match status" value="1"/>
</dbReference>
<gene>
    <name evidence="5" type="ORF">CG50_10440</name>
</gene>
<proteinExistence type="predicted"/>
<dbReference type="STRING" id="1105367.CG50_10440"/>
<protein>
    <submittedName>
        <fullName evidence="5">Gene transfer agent (GTA)</fullName>
    </submittedName>
</protein>
<evidence type="ECO:0000256" key="1">
    <source>
        <dbReference type="SAM" id="MobiDB-lite"/>
    </source>
</evidence>
<dbReference type="Pfam" id="PF13547">
    <property type="entry name" value="GTA_TIM"/>
    <property type="match status" value="1"/>
</dbReference>
<dbReference type="Proteomes" id="UP000028824">
    <property type="component" value="Unassembled WGS sequence"/>
</dbReference>
<evidence type="ECO:0000313" key="6">
    <source>
        <dbReference type="Proteomes" id="UP000028824"/>
    </source>
</evidence>
<dbReference type="InterPro" id="IPR032876">
    <property type="entry name" value="J_dom"/>
</dbReference>